<organism evidence="1 2">
    <name type="scientific">Rhododendron molle</name>
    <name type="common">Chinese azalea</name>
    <name type="synonym">Azalea mollis</name>
    <dbReference type="NCBI Taxonomy" id="49168"/>
    <lineage>
        <taxon>Eukaryota</taxon>
        <taxon>Viridiplantae</taxon>
        <taxon>Streptophyta</taxon>
        <taxon>Embryophyta</taxon>
        <taxon>Tracheophyta</taxon>
        <taxon>Spermatophyta</taxon>
        <taxon>Magnoliopsida</taxon>
        <taxon>eudicotyledons</taxon>
        <taxon>Gunneridae</taxon>
        <taxon>Pentapetalae</taxon>
        <taxon>asterids</taxon>
        <taxon>Ericales</taxon>
        <taxon>Ericaceae</taxon>
        <taxon>Ericoideae</taxon>
        <taxon>Rhodoreae</taxon>
        <taxon>Rhododendron</taxon>
    </lineage>
</organism>
<accession>A0ACC0NKY8</accession>
<gene>
    <name evidence="1" type="ORF">RHMOL_Rhmol05G0055900</name>
</gene>
<dbReference type="EMBL" id="CM046392">
    <property type="protein sequence ID" value="KAI8553940.1"/>
    <property type="molecule type" value="Genomic_DNA"/>
</dbReference>
<protein>
    <submittedName>
        <fullName evidence="1">Uncharacterized protein</fullName>
    </submittedName>
</protein>
<sequence>MPVPECLLLSRNTIEIHEFWGDEEEELNLVKYLLENAMVRLVLHYSIALALDPGYMFYEFQLVVHGRSLPILGCDNDQPRHVLRLLAIEELSISGMSFVCLEVYN</sequence>
<proteinExistence type="predicted"/>
<evidence type="ECO:0000313" key="2">
    <source>
        <dbReference type="Proteomes" id="UP001062846"/>
    </source>
</evidence>
<reference evidence="1" key="1">
    <citation type="submission" date="2022-02" db="EMBL/GenBank/DDBJ databases">
        <title>Plant Genome Project.</title>
        <authorList>
            <person name="Zhang R.-G."/>
        </authorList>
    </citation>
    <scope>NUCLEOTIDE SEQUENCE</scope>
    <source>
        <strain evidence="1">AT1</strain>
    </source>
</reference>
<evidence type="ECO:0000313" key="1">
    <source>
        <dbReference type="EMBL" id="KAI8553940.1"/>
    </source>
</evidence>
<comment type="caution">
    <text evidence="1">The sequence shown here is derived from an EMBL/GenBank/DDBJ whole genome shotgun (WGS) entry which is preliminary data.</text>
</comment>
<dbReference type="Proteomes" id="UP001062846">
    <property type="component" value="Chromosome 5"/>
</dbReference>
<keyword evidence="2" id="KW-1185">Reference proteome</keyword>
<name>A0ACC0NKY8_RHOML</name>